<name>A0A3R9P1M2_9BACI</name>
<proteinExistence type="predicted"/>
<evidence type="ECO:0000313" key="2">
    <source>
        <dbReference type="Proteomes" id="UP000275076"/>
    </source>
</evidence>
<dbReference type="RefSeq" id="WP_185819958.1">
    <property type="nucleotide sequence ID" value="NZ_RBVX01000113.1"/>
</dbReference>
<accession>A0A3R9P1M2</accession>
<evidence type="ECO:0000313" key="1">
    <source>
        <dbReference type="EMBL" id="RSL28948.1"/>
    </source>
</evidence>
<sequence length="85" mass="10016">KNEVYSGEELRPEIRFHAGNMEEFREDRRIYNDPIALTKKHVKAYEAQLDEQFAEESRCMAWDGDVYEDDSAVDISEENEKEAVE</sequence>
<comment type="caution">
    <text evidence="1">The sequence shown here is derived from an EMBL/GenBank/DDBJ whole genome shotgun (WGS) entry which is preliminary data.</text>
</comment>
<protein>
    <submittedName>
        <fullName evidence="1">Uncharacterized protein</fullName>
    </submittedName>
</protein>
<keyword evidence="2" id="KW-1185">Reference proteome</keyword>
<reference evidence="1 2" key="1">
    <citation type="submission" date="2018-10" db="EMBL/GenBank/DDBJ databases">
        <title>Draft genome sequence of Bacillus salarius IM0101, isolated from a hypersaline soil in Inner Mongolia, China.</title>
        <authorList>
            <person name="Yamprayoonswat W."/>
            <person name="Boonvisut S."/>
            <person name="Jumpathong W."/>
            <person name="Sittihan S."/>
            <person name="Ruangsuj P."/>
            <person name="Wanthongcharoen S."/>
            <person name="Thongpramul N."/>
            <person name="Pimmason S."/>
            <person name="Yu B."/>
            <person name="Yasawong M."/>
        </authorList>
    </citation>
    <scope>NUCLEOTIDE SEQUENCE [LARGE SCALE GENOMIC DNA]</scope>
    <source>
        <strain evidence="1 2">IM0101</strain>
    </source>
</reference>
<gene>
    <name evidence="1" type="ORF">D7Z54_33775</name>
</gene>
<organism evidence="1 2">
    <name type="scientific">Salibacterium salarium</name>
    <dbReference type="NCBI Taxonomy" id="284579"/>
    <lineage>
        <taxon>Bacteria</taxon>
        <taxon>Bacillati</taxon>
        <taxon>Bacillota</taxon>
        <taxon>Bacilli</taxon>
        <taxon>Bacillales</taxon>
        <taxon>Bacillaceae</taxon>
    </lineage>
</organism>
<feature type="non-terminal residue" evidence="1">
    <location>
        <position position="1"/>
    </location>
</feature>
<dbReference type="AlphaFoldDB" id="A0A3R9P1M2"/>
<dbReference type="EMBL" id="RBVX01000113">
    <property type="protein sequence ID" value="RSL28948.1"/>
    <property type="molecule type" value="Genomic_DNA"/>
</dbReference>
<dbReference type="Proteomes" id="UP000275076">
    <property type="component" value="Unassembled WGS sequence"/>
</dbReference>